<protein>
    <submittedName>
        <fullName evidence="2">Uncharacterized protein</fullName>
    </submittedName>
</protein>
<dbReference type="EnsemblMetazoa" id="ACOM037369-RA">
    <property type="protein sequence ID" value="ACOM037369-PA.1"/>
    <property type="gene ID" value="ACOM037369"/>
</dbReference>
<reference evidence="2" key="1">
    <citation type="submission" date="2022-08" db="UniProtKB">
        <authorList>
            <consortium name="EnsemblMetazoa"/>
        </authorList>
    </citation>
    <scope>IDENTIFICATION</scope>
</reference>
<dbReference type="Proteomes" id="UP000075882">
    <property type="component" value="Unassembled WGS sequence"/>
</dbReference>
<organism evidence="2">
    <name type="scientific">Anopheles coluzzii</name>
    <name type="common">African malaria mosquito</name>
    <dbReference type="NCBI Taxonomy" id="1518534"/>
    <lineage>
        <taxon>Eukaryota</taxon>
        <taxon>Metazoa</taxon>
        <taxon>Ecdysozoa</taxon>
        <taxon>Arthropoda</taxon>
        <taxon>Hexapoda</taxon>
        <taxon>Insecta</taxon>
        <taxon>Pterygota</taxon>
        <taxon>Neoptera</taxon>
        <taxon>Endopterygota</taxon>
        <taxon>Diptera</taxon>
        <taxon>Nematocera</taxon>
        <taxon>Culicoidea</taxon>
        <taxon>Culicidae</taxon>
        <taxon>Anophelinae</taxon>
        <taxon>Anopheles</taxon>
    </lineage>
</organism>
<accession>A0A8W7PTD2</accession>
<proteinExistence type="predicted"/>
<feature type="compositionally biased region" description="Gly residues" evidence="1">
    <location>
        <begin position="82"/>
        <end position="101"/>
    </location>
</feature>
<feature type="region of interest" description="Disordered" evidence="1">
    <location>
        <begin position="65"/>
        <end position="114"/>
    </location>
</feature>
<dbReference type="AlphaFoldDB" id="A0A8W7PTD2"/>
<name>A0A8W7PTD2_ANOCL</name>
<sequence length="282" mass="31148">MKIVCLAKRTGPPPWFGLVNAEPVNGLFVFKWSEKVRKRESEVVAWTSSGFSKVGLRSPQHVGLMSPLPVGLNRSSSPPGSGSAGSGGSPKHGPDTTGGGPHRTKPTYFSTSGGTWNTSVSTSVGVWSSLSDGSSSFFGRSMHSTFGSSSIKTRCTHGAIRCVTGDLGTKSDRMHNNAEQLAVDRLLLWPRSLPKVDVQHGNRDDDRQRDEHHREQQILAEQRYGERRRRNDFGKQQKKHVILQIDADVDVVRVRCLLEVPKIDLRNGGKSYRPHWGRARET</sequence>
<evidence type="ECO:0000256" key="1">
    <source>
        <dbReference type="SAM" id="MobiDB-lite"/>
    </source>
</evidence>
<evidence type="ECO:0000313" key="2">
    <source>
        <dbReference type="EnsemblMetazoa" id="ACOM037369-PA.1"/>
    </source>
</evidence>